<sequence length="236" mass="27031">MCFLVTFIVYFVWTITSNLGKEYSGAPSLNQTTISNSTTQIEEYSNFSKSGTAYIPNLSASDEHQTDPPYLTRVVVPTHRKQAKRRRKKDRNRRRRLRQRNKKLALNSFDDFLNDTSESKRNRKTKSACSDCKIRKRKGRKHLESGRLSPTILRKVLEKVADDTLSGARAGDGSISSILKGAQNHSRWWLRDGVRDTLVALESMQHHVRGRAARANAQLWGRLHRSRVHGVRLADM</sequence>
<evidence type="ECO:0000313" key="3">
    <source>
        <dbReference type="EMBL" id="WAR19445.1"/>
    </source>
</evidence>
<keyword evidence="2" id="KW-0732">Signal</keyword>
<feature type="region of interest" description="Disordered" evidence="1">
    <location>
        <begin position="77"/>
        <end position="100"/>
    </location>
</feature>
<feature type="chain" id="PRO_5047312815" evidence="2">
    <location>
        <begin position="21"/>
        <end position="236"/>
    </location>
</feature>
<proteinExistence type="predicted"/>
<gene>
    <name evidence="3" type="ORF">MAR_001283</name>
</gene>
<keyword evidence="4" id="KW-1185">Reference proteome</keyword>
<dbReference type="Proteomes" id="UP001164746">
    <property type="component" value="Chromosome 11"/>
</dbReference>
<name>A0ABY7FB90_MYAAR</name>
<reference evidence="3" key="1">
    <citation type="submission" date="2022-11" db="EMBL/GenBank/DDBJ databases">
        <title>Centuries of genome instability and evolution in soft-shell clam transmissible cancer (bioRxiv).</title>
        <authorList>
            <person name="Hart S.F.M."/>
            <person name="Yonemitsu M.A."/>
            <person name="Giersch R.M."/>
            <person name="Beal B.F."/>
            <person name="Arriagada G."/>
            <person name="Davis B.W."/>
            <person name="Ostrander E.A."/>
            <person name="Goff S.P."/>
            <person name="Metzger M.J."/>
        </authorList>
    </citation>
    <scope>NUCLEOTIDE SEQUENCE</scope>
    <source>
        <strain evidence="3">MELC-2E11</strain>
        <tissue evidence="3">Siphon/mantle</tissue>
    </source>
</reference>
<evidence type="ECO:0000256" key="2">
    <source>
        <dbReference type="SAM" id="SignalP"/>
    </source>
</evidence>
<organism evidence="3 4">
    <name type="scientific">Mya arenaria</name>
    <name type="common">Soft-shell clam</name>
    <dbReference type="NCBI Taxonomy" id="6604"/>
    <lineage>
        <taxon>Eukaryota</taxon>
        <taxon>Metazoa</taxon>
        <taxon>Spiralia</taxon>
        <taxon>Lophotrochozoa</taxon>
        <taxon>Mollusca</taxon>
        <taxon>Bivalvia</taxon>
        <taxon>Autobranchia</taxon>
        <taxon>Heteroconchia</taxon>
        <taxon>Euheterodonta</taxon>
        <taxon>Imparidentia</taxon>
        <taxon>Neoheterodontei</taxon>
        <taxon>Myida</taxon>
        <taxon>Myoidea</taxon>
        <taxon>Myidae</taxon>
        <taxon>Mya</taxon>
    </lineage>
</organism>
<accession>A0ABY7FB90</accession>
<evidence type="ECO:0000313" key="4">
    <source>
        <dbReference type="Proteomes" id="UP001164746"/>
    </source>
</evidence>
<protein>
    <submittedName>
        <fullName evidence="3">Uncharacterized protein</fullName>
    </submittedName>
</protein>
<feature type="signal peptide" evidence="2">
    <location>
        <begin position="1"/>
        <end position="20"/>
    </location>
</feature>
<evidence type="ECO:0000256" key="1">
    <source>
        <dbReference type="SAM" id="MobiDB-lite"/>
    </source>
</evidence>
<feature type="compositionally biased region" description="Basic residues" evidence="1">
    <location>
        <begin position="78"/>
        <end position="100"/>
    </location>
</feature>
<dbReference type="EMBL" id="CP111022">
    <property type="protein sequence ID" value="WAR19445.1"/>
    <property type="molecule type" value="Genomic_DNA"/>
</dbReference>